<dbReference type="Proteomes" id="UP000290365">
    <property type="component" value="Chromosome"/>
</dbReference>
<keyword evidence="2" id="KW-1185">Reference proteome</keyword>
<evidence type="ECO:0000313" key="2">
    <source>
        <dbReference type="Proteomes" id="UP000290365"/>
    </source>
</evidence>
<organism evidence="1 2">
    <name type="scientific">Ktedonosporobacter rubrisoli</name>
    <dbReference type="NCBI Taxonomy" id="2509675"/>
    <lineage>
        <taxon>Bacteria</taxon>
        <taxon>Bacillati</taxon>
        <taxon>Chloroflexota</taxon>
        <taxon>Ktedonobacteria</taxon>
        <taxon>Ktedonobacterales</taxon>
        <taxon>Ktedonosporobacteraceae</taxon>
        <taxon>Ktedonosporobacter</taxon>
    </lineage>
</organism>
<accession>A0A4P6JVA0</accession>
<dbReference type="EMBL" id="CP035758">
    <property type="protein sequence ID" value="QBD79293.1"/>
    <property type="molecule type" value="Genomic_DNA"/>
</dbReference>
<dbReference type="PANTHER" id="PTHR38436">
    <property type="entry name" value="POLYKETIDE CYCLASE SNOAL-LIKE DOMAIN"/>
    <property type="match status" value="1"/>
</dbReference>
<dbReference type="Gene3D" id="3.10.450.50">
    <property type="match status" value="1"/>
</dbReference>
<protein>
    <submittedName>
        <fullName evidence="1">Ester cyclase</fullName>
    </submittedName>
</protein>
<dbReference type="PANTHER" id="PTHR38436:SF1">
    <property type="entry name" value="ESTER CYCLASE"/>
    <property type="match status" value="1"/>
</dbReference>
<dbReference type="KEGG" id="kbs:EPA93_26220"/>
<sequence length="134" mass="15147">MSSEENKNLIIRFMEQVWNEHRLDLLAEFLAPDYYDYTYEPGNRAGLENTLQMMQKTFPGHQTIIEEIASEGDIVAICQTLRGTQSAPFRGHPATGKTFEIGGYRFFKLKDGKISSHRGLIDLPALLRQIGANG</sequence>
<gene>
    <name evidence="1" type="ORF">EPA93_26220</name>
</gene>
<dbReference type="RefSeq" id="WP_129890346.1">
    <property type="nucleotide sequence ID" value="NZ_CP035758.1"/>
</dbReference>
<dbReference type="InterPro" id="IPR009959">
    <property type="entry name" value="Cyclase_SnoaL-like"/>
</dbReference>
<dbReference type="InterPro" id="IPR032710">
    <property type="entry name" value="NTF2-like_dom_sf"/>
</dbReference>
<dbReference type="GO" id="GO:0030638">
    <property type="term" value="P:polyketide metabolic process"/>
    <property type="evidence" value="ECO:0007669"/>
    <property type="project" value="InterPro"/>
</dbReference>
<dbReference type="Pfam" id="PF07366">
    <property type="entry name" value="SnoaL"/>
    <property type="match status" value="1"/>
</dbReference>
<reference evidence="1 2" key="1">
    <citation type="submission" date="2019-01" db="EMBL/GenBank/DDBJ databases">
        <title>Ktedonosporobacter rubrisoli SCAWS-G2.</title>
        <authorList>
            <person name="Huang Y."/>
            <person name="Yan B."/>
        </authorList>
    </citation>
    <scope>NUCLEOTIDE SEQUENCE [LARGE SCALE GENOMIC DNA]</scope>
    <source>
        <strain evidence="1 2">SCAWS-G2</strain>
    </source>
</reference>
<name>A0A4P6JVA0_KTERU</name>
<dbReference type="SUPFAM" id="SSF54427">
    <property type="entry name" value="NTF2-like"/>
    <property type="match status" value="1"/>
</dbReference>
<evidence type="ECO:0000313" key="1">
    <source>
        <dbReference type="EMBL" id="QBD79293.1"/>
    </source>
</evidence>
<proteinExistence type="predicted"/>
<dbReference type="AlphaFoldDB" id="A0A4P6JVA0"/>
<dbReference type="OrthoDB" id="158434at2"/>